<dbReference type="PATRIC" id="fig|1003181.4.peg.6284"/>
<evidence type="ECO:0000313" key="4">
    <source>
        <dbReference type="EMBL" id="OAD19596.1"/>
    </source>
</evidence>
<dbReference type="SUPFAM" id="SSF56436">
    <property type="entry name" value="C-type lectin-like"/>
    <property type="match status" value="1"/>
</dbReference>
<keyword evidence="5" id="KW-1185">Reference proteome</keyword>
<reference evidence="4 5" key="1">
    <citation type="submission" date="2016-05" db="EMBL/GenBank/DDBJ databases">
        <title>Single-cell genome of chain-forming Candidatus Thiomargarita nelsonii and comparison to other large sulfur-oxidizing bacteria.</title>
        <authorList>
            <person name="Winkel M."/>
            <person name="Salman V."/>
            <person name="Woyke T."/>
            <person name="Schulz-Vogt H."/>
            <person name="Richter M."/>
            <person name="Flood B."/>
            <person name="Bailey J."/>
            <person name="Amann R."/>
            <person name="Mussmann M."/>
        </authorList>
    </citation>
    <scope>NUCLEOTIDE SEQUENCE [LARGE SCALE GENOMIC DNA]</scope>
    <source>
        <strain evidence="4 5">THI036</strain>
    </source>
</reference>
<protein>
    <submittedName>
        <fullName evidence="4">Sulphatase-modifying factor domain protein</fullName>
    </submittedName>
</protein>
<accession>A0A176RV48</accession>
<evidence type="ECO:0000256" key="2">
    <source>
        <dbReference type="SAM" id="MobiDB-lite"/>
    </source>
</evidence>
<feature type="compositionally biased region" description="Basic and acidic residues" evidence="2">
    <location>
        <begin position="670"/>
        <end position="684"/>
    </location>
</feature>
<dbReference type="Gene3D" id="3.90.1580.10">
    <property type="entry name" value="paralog of FGE (formylglycine-generating enzyme)"/>
    <property type="match status" value="1"/>
</dbReference>
<dbReference type="EMBL" id="LUTY01002735">
    <property type="protein sequence ID" value="OAD19596.1"/>
    <property type="molecule type" value="Genomic_DNA"/>
</dbReference>
<evidence type="ECO:0000256" key="1">
    <source>
        <dbReference type="SAM" id="Coils"/>
    </source>
</evidence>
<organism evidence="4 5">
    <name type="scientific">Candidatus Thiomargarita nelsonii</name>
    <dbReference type="NCBI Taxonomy" id="1003181"/>
    <lineage>
        <taxon>Bacteria</taxon>
        <taxon>Pseudomonadati</taxon>
        <taxon>Pseudomonadota</taxon>
        <taxon>Gammaproteobacteria</taxon>
        <taxon>Thiotrichales</taxon>
        <taxon>Thiotrichaceae</taxon>
        <taxon>Thiomargarita</taxon>
    </lineage>
</organism>
<dbReference type="InterPro" id="IPR005532">
    <property type="entry name" value="SUMF_dom"/>
</dbReference>
<dbReference type="PANTHER" id="PTHR23150:SF35">
    <property type="entry name" value="BLL6746 PROTEIN"/>
    <property type="match status" value="1"/>
</dbReference>
<proteinExistence type="predicted"/>
<comment type="caution">
    <text evidence="4">The sequence shown here is derived from an EMBL/GenBank/DDBJ whole genome shotgun (WGS) entry which is preliminary data.</text>
</comment>
<evidence type="ECO:0000259" key="3">
    <source>
        <dbReference type="Pfam" id="PF03781"/>
    </source>
</evidence>
<dbReference type="InterPro" id="IPR042095">
    <property type="entry name" value="SUMF_sf"/>
</dbReference>
<dbReference type="Pfam" id="PF03781">
    <property type="entry name" value="FGE-sulfatase"/>
    <property type="match status" value="1"/>
</dbReference>
<evidence type="ECO:0000313" key="5">
    <source>
        <dbReference type="Proteomes" id="UP000076962"/>
    </source>
</evidence>
<dbReference type="Proteomes" id="UP000076962">
    <property type="component" value="Unassembled WGS sequence"/>
</dbReference>
<feature type="coiled-coil region" evidence="1">
    <location>
        <begin position="284"/>
        <end position="350"/>
    </location>
</feature>
<name>A0A176RV48_9GAMM</name>
<dbReference type="InterPro" id="IPR016187">
    <property type="entry name" value="CTDL_fold"/>
</dbReference>
<dbReference type="AlphaFoldDB" id="A0A176RV48"/>
<gene>
    <name evidence="4" type="ORF">THIOM_004758</name>
</gene>
<dbReference type="GO" id="GO:0120147">
    <property type="term" value="F:formylglycine-generating oxidase activity"/>
    <property type="evidence" value="ECO:0007669"/>
    <property type="project" value="TreeGrafter"/>
</dbReference>
<feature type="region of interest" description="Disordered" evidence="2">
    <location>
        <begin position="664"/>
        <end position="694"/>
    </location>
</feature>
<keyword evidence="1" id="KW-0175">Coiled coil</keyword>
<dbReference type="InterPro" id="IPR051043">
    <property type="entry name" value="Sulfatase_Mod_Factor_Kinase"/>
</dbReference>
<feature type="domain" description="Sulfatase-modifying factor enzyme-like" evidence="3">
    <location>
        <begin position="473"/>
        <end position="691"/>
    </location>
</feature>
<sequence length="694" mass="77852">MAQQYLSLVPEIKKVMGDPALRQAEAMAAKTLLDKAEKEQFEKLDEYIEILSSKGKVFEKELHTLATEFPKILKADIRRRIKVSIVKDQAQKTEPLDKTTANVISDALIIVEKSSLYDFLAVLPSSSLNTLQAQIQKKDLEIKQVAHKNALITASSVLIGQCQNIFKTSKMREAYDATLAQERFAELNKAIDVVGSSGHISYQEYQHLVKKAVGLVQDEARQYILEYCHKNNYLVELPPDKPNPQIDEPPLIPRWVWGGVGLLSLVFLAVWLMSPSKVEDGVSQALTQEQIAELEKQKAALKQQQLNAEAKAQEQIAELEKQKVALKQQQEKLKQQQAELEKQRAQLSVSSPPSDAEKLSGLLSTCKAHFEANRLTTGSGGTAFDCYKEVLKTDPSNAEALRGLKNIEDRYVTWIAQAKKRKKFAQVKMYLESLRQVNPDSPSLAQLEEQQAPVNGTGDKVFRDRLKDGSLGPEMVWIPAGSFRMGDIQGGGHPDEKPVHSVSITQRFAMGRYEVTFAEYDKFAEATGGEKPSDRGWGRGNRPVINVSWHDAVAYAEWLSVQTGKEYRLPMEAEWEYAARAGTETKYWWGNDIGENKANCDNGDRFNYTAPVGSFAPNPFGIYDTAGNVWEWTCSPYTDRYNGQEQLCVNSASPFVLRGGSWNSGARRARPADRNWRQPTERSWSDGFRLASNP</sequence>
<dbReference type="PANTHER" id="PTHR23150">
    <property type="entry name" value="SULFATASE MODIFYING FACTOR 1, 2"/>
    <property type="match status" value="1"/>
</dbReference>